<gene>
    <name evidence="1" type="ordered locus">Ferp_2325</name>
</gene>
<dbReference type="KEGG" id="fpl:Ferp_2325"/>
<dbReference type="STRING" id="589924.Ferp_2325"/>
<evidence type="ECO:0000313" key="1">
    <source>
        <dbReference type="EMBL" id="ADC66447.1"/>
    </source>
</evidence>
<dbReference type="HOGENOM" id="CLU_1700210_0_0_2"/>
<dbReference type="Pfam" id="PF14196">
    <property type="entry name" value="ATC_hydrolase"/>
    <property type="match status" value="1"/>
</dbReference>
<protein>
    <recommendedName>
        <fullName evidence="3">L-2-amino-thiazoline-4-carboxylic acid hydrolase</fullName>
    </recommendedName>
</protein>
<dbReference type="GeneID" id="8779865"/>
<dbReference type="EMBL" id="CP001899">
    <property type="protein sequence ID" value="ADC66447.1"/>
    <property type="molecule type" value="Genomic_DNA"/>
</dbReference>
<dbReference type="AlphaFoldDB" id="D3S1I3"/>
<organism evidence="1 2">
    <name type="scientific">Ferroglobus placidus (strain DSM 10642 / AEDII12DO)</name>
    <dbReference type="NCBI Taxonomy" id="589924"/>
    <lineage>
        <taxon>Archaea</taxon>
        <taxon>Methanobacteriati</taxon>
        <taxon>Methanobacteriota</taxon>
        <taxon>Archaeoglobi</taxon>
        <taxon>Archaeoglobales</taxon>
        <taxon>Archaeoglobaceae</taxon>
        <taxon>Ferroglobus</taxon>
    </lineage>
</organism>
<reference evidence="1 2" key="2">
    <citation type="journal article" date="2011" name="Stand. Genomic Sci.">
        <title>Complete genome sequence of Ferroglobus placidus AEDII12DO.</title>
        <authorList>
            <person name="Anderson I."/>
            <person name="Risso C."/>
            <person name="Holmes D."/>
            <person name="Lucas S."/>
            <person name="Copeland A."/>
            <person name="Lapidus A."/>
            <person name="Cheng J.F."/>
            <person name="Bruce D."/>
            <person name="Goodwin L."/>
            <person name="Pitluck S."/>
            <person name="Saunders E."/>
            <person name="Brettin T."/>
            <person name="Detter J.C."/>
            <person name="Han C."/>
            <person name="Tapia R."/>
            <person name="Larimer F."/>
            <person name="Land M."/>
            <person name="Hauser L."/>
            <person name="Woyke T."/>
            <person name="Lovley D."/>
            <person name="Kyrpides N."/>
            <person name="Ivanova N."/>
        </authorList>
    </citation>
    <scope>NUCLEOTIDE SEQUENCE [LARGE SCALE GENOMIC DNA]</scope>
    <source>
        <strain evidence="2">DSM 10642 / AEDII12DO</strain>
    </source>
</reference>
<dbReference type="InterPro" id="IPR026002">
    <property type="entry name" value="ATC_hydrolase-like"/>
</dbReference>
<evidence type="ECO:0008006" key="3">
    <source>
        <dbReference type="Google" id="ProtNLM"/>
    </source>
</evidence>
<name>D3S1I3_FERPA</name>
<sequence>MSQAEKDLKVMWNICRDFFYKWRSVVEEEFGREKARELVKKFWEKVGEGTAELYKEHGVNPESLSEIAKAIARSSEIMGERVEIIEKGDRVIVRHTSCPWFDWAKRFGLEEEDKEGCDIWFKVTVEKMNPRAKVESTKSFAAGDDFCERIIYFK</sequence>
<proteinExistence type="predicted"/>
<dbReference type="RefSeq" id="WP_012966784.1">
    <property type="nucleotide sequence ID" value="NC_013849.1"/>
</dbReference>
<accession>D3S1I3</accession>
<keyword evidence="2" id="KW-1185">Reference proteome</keyword>
<dbReference type="eggNOG" id="arCOG10401">
    <property type="taxonomic scope" value="Archaea"/>
</dbReference>
<evidence type="ECO:0000313" key="2">
    <source>
        <dbReference type="Proteomes" id="UP000002613"/>
    </source>
</evidence>
<dbReference type="Proteomes" id="UP000002613">
    <property type="component" value="Chromosome"/>
</dbReference>
<dbReference type="PaxDb" id="589924-Ferp_2325"/>
<reference evidence="2" key="1">
    <citation type="submission" date="2010-02" db="EMBL/GenBank/DDBJ databases">
        <title>Complete sequence of Ferroglobus placidus DSM 10642.</title>
        <authorList>
            <consortium name="US DOE Joint Genome Institute"/>
            <person name="Lucas S."/>
            <person name="Copeland A."/>
            <person name="Lapidus A."/>
            <person name="Cheng J.-F."/>
            <person name="Bruce D."/>
            <person name="Goodwin L."/>
            <person name="Pitluck S."/>
            <person name="Saunders E."/>
            <person name="Brettin T."/>
            <person name="Detter J.C."/>
            <person name="Han C."/>
            <person name="Tapia R."/>
            <person name="Larimer F."/>
            <person name="Land M."/>
            <person name="Hauser L."/>
            <person name="Kyrpides N."/>
            <person name="Ivanova N."/>
            <person name="Holmes D."/>
            <person name="Lovley D."/>
            <person name="Kyrpides N."/>
            <person name="Anderson I.J."/>
            <person name="Woyke T."/>
        </authorList>
    </citation>
    <scope>NUCLEOTIDE SEQUENCE [LARGE SCALE GENOMIC DNA]</scope>
    <source>
        <strain evidence="2">DSM 10642 / AEDII12DO</strain>
    </source>
</reference>